<keyword evidence="4" id="KW-1185">Reference proteome</keyword>
<evidence type="ECO:0000313" key="3">
    <source>
        <dbReference type="EMBL" id="ARN19054.1"/>
    </source>
</evidence>
<accession>A0A1W6L497</accession>
<keyword evidence="2" id="KW-0472">Membrane</keyword>
<evidence type="ECO:0000313" key="4">
    <source>
        <dbReference type="Proteomes" id="UP000193427"/>
    </source>
</evidence>
<protein>
    <submittedName>
        <fullName evidence="3">Uncharacterized protein</fullName>
    </submittedName>
</protein>
<reference evidence="3 4" key="1">
    <citation type="submission" date="2016-04" db="EMBL/GenBank/DDBJ databases">
        <title>Complete genome sequence of natural rubber-degrading, novel Gram-negative bacterium, Rhizobacter gummiphilus strain NS21.</title>
        <authorList>
            <person name="Tabata M."/>
            <person name="Kasai D."/>
            <person name="Fukuda M."/>
        </authorList>
    </citation>
    <scope>NUCLEOTIDE SEQUENCE [LARGE SCALE GENOMIC DNA]</scope>
    <source>
        <strain evidence="3 4">NS21</strain>
    </source>
</reference>
<evidence type="ECO:0000256" key="1">
    <source>
        <dbReference type="SAM" id="MobiDB-lite"/>
    </source>
</evidence>
<dbReference type="RefSeq" id="WP_085749292.1">
    <property type="nucleotide sequence ID" value="NZ_BSPR01000002.1"/>
</dbReference>
<keyword evidence="2" id="KW-1133">Transmembrane helix</keyword>
<proteinExistence type="predicted"/>
<keyword evidence="2" id="KW-0812">Transmembrane</keyword>
<dbReference type="KEGG" id="rgu:A4W93_03490"/>
<evidence type="ECO:0000256" key="2">
    <source>
        <dbReference type="SAM" id="Phobius"/>
    </source>
</evidence>
<dbReference type="OrthoDB" id="8850090at2"/>
<dbReference type="AlphaFoldDB" id="A0A1W6L497"/>
<feature type="transmembrane region" description="Helical" evidence="2">
    <location>
        <begin position="133"/>
        <end position="154"/>
    </location>
</feature>
<name>A0A1W6L497_9BURK</name>
<sequence length="300" mass="32310">MDQITDLAAGIGEWLSVPVPLVGAAIMGVLVGWLCWRTRSTHPVLVRVWRLLMGGAAMADREIGALVEARDRLLKFRFLFVTRVRTLAQARRLGRWSVAHDEDLADVNACGPLFDHEQCRIAEDKLPTPGLQFVRTVLVACAIFALMLLAAGFATDRALLQFRTSKVWFLLGPDSARAMSDGTRVTAANCAAGTPATLGPFRADELQSLCEAFSKPGTAALVRDTVTQQRFAFGPLALAALCALGALLASLRAGEAARAMQRRLVRRRAGTASVGAHVPGPDHLRPAGDLPRDQLAEGLR</sequence>
<feature type="region of interest" description="Disordered" evidence="1">
    <location>
        <begin position="270"/>
        <end position="300"/>
    </location>
</feature>
<gene>
    <name evidence="3" type="ORF">A4W93_03490</name>
</gene>
<organism evidence="3 4">
    <name type="scientific">Piscinibacter gummiphilus</name>
    <dbReference type="NCBI Taxonomy" id="946333"/>
    <lineage>
        <taxon>Bacteria</taxon>
        <taxon>Pseudomonadati</taxon>
        <taxon>Pseudomonadota</taxon>
        <taxon>Betaproteobacteria</taxon>
        <taxon>Burkholderiales</taxon>
        <taxon>Sphaerotilaceae</taxon>
        <taxon>Piscinibacter</taxon>
    </lineage>
</organism>
<dbReference type="Proteomes" id="UP000193427">
    <property type="component" value="Chromosome"/>
</dbReference>
<dbReference type="EMBL" id="CP015118">
    <property type="protein sequence ID" value="ARN19054.1"/>
    <property type="molecule type" value="Genomic_DNA"/>
</dbReference>
<feature type="compositionally biased region" description="Basic and acidic residues" evidence="1">
    <location>
        <begin position="280"/>
        <end position="300"/>
    </location>
</feature>
<dbReference type="InterPro" id="IPR046188">
    <property type="entry name" value="DUF6216"/>
</dbReference>
<feature type="transmembrane region" description="Helical" evidence="2">
    <location>
        <begin position="15"/>
        <end position="36"/>
    </location>
</feature>
<dbReference type="Pfam" id="PF19723">
    <property type="entry name" value="DUF6216"/>
    <property type="match status" value="1"/>
</dbReference>
<feature type="transmembrane region" description="Helical" evidence="2">
    <location>
        <begin position="231"/>
        <end position="253"/>
    </location>
</feature>